<dbReference type="RefSeq" id="WP_179355512.1">
    <property type="nucleotide sequence ID" value="NZ_CP058627.1"/>
</dbReference>
<reference evidence="1 2" key="1">
    <citation type="submission" date="2020-07" db="EMBL/GenBank/DDBJ databases">
        <title>Complete genome sequence of Chitinibacter sp. 2T18.</title>
        <authorList>
            <person name="Bae J.-W."/>
            <person name="Choi J.-W."/>
        </authorList>
    </citation>
    <scope>NUCLEOTIDE SEQUENCE [LARGE SCALE GENOMIC DNA]</scope>
    <source>
        <strain evidence="1 2">2T18</strain>
    </source>
</reference>
<dbReference type="KEGG" id="chiz:HQ393_12600"/>
<dbReference type="Proteomes" id="UP000509597">
    <property type="component" value="Chromosome"/>
</dbReference>
<gene>
    <name evidence="1" type="ORF">HQ393_12600</name>
</gene>
<keyword evidence="2" id="KW-1185">Reference proteome</keyword>
<evidence type="ECO:0000313" key="1">
    <source>
        <dbReference type="EMBL" id="QLG89010.1"/>
    </source>
</evidence>
<organism evidence="1 2">
    <name type="scientific">Chitinibacter bivalviorum</name>
    <dbReference type="NCBI Taxonomy" id="2739434"/>
    <lineage>
        <taxon>Bacteria</taxon>
        <taxon>Pseudomonadati</taxon>
        <taxon>Pseudomonadota</taxon>
        <taxon>Betaproteobacteria</taxon>
        <taxon>Neisseriales</taxon>
        <taxon>Chitinibacteraceae</taxon>
        <taxon>Chitinibacter</taxon>
    </lineage>
</organism>
<protein>
    <submittedName>
        <fullName evidence="1">Uncharacterized protein</fullName>
    </submittedName>
</protein>
<evidence type="ECO:0000313" key="2">
    <source>
        <dbReference type="Proteomes" id="UP000509597"/>
    </source>
</evidence>
<dbReference type="AlphaFoldDB" id="A0A7H9BK25"/>
<sequence length="336" mass="38362">MKQIICPTCISYSKVSHFFTANVFAKTAVPSSKIFTLLDNQNIILDHYHNEMKSNPSDMVRSWLDLISKCQLVRKIQIGTNNTEIQAVIDAVIENSIGQRRFVTTKEYDNDYKHTLLINNVTLMTTKDIEEEEECAAPIATPTCNEIVLDICDSLIEMIQRKQTYKLEDLHNDSLALRLANCHKYQVLDQSRQGESASGKGAGELGIFIKSYSGSPLSIIEAVRSNSCGRKDENLAAHLSKLMNNYDQVGFKANFFVIYCEAASFNDYAQNYANEFMSHLHENSKYDGEKYAHKVTKDQTHLYTSVEKIKIFRSTFVNLETNKERYVYQIIGDFHI</sequence>
<name>A0A7H9BK25_9NEIS</name>
<accession>A0A7H9BK25</accession>
<proteinExistence type="predicted"/>
<dbReference type="EMBL" id="CP058627">
    <property type="protein sequence ID" value="QLG89010.1"/>
    <property type="molecule type" value="Genomic_DNA"/>
</dbReference>